<reference evidence="5 6" key="1">
    <citation type="submission" date="2017-07" db="EMBL/GenBank/DDBJ databases">
        <title>Bifidobacterium novel species.</title>
        <authorList>
            <person name="Lugli G.A."/>
            <person name="Milani C."/>
            <person name="Duranti S."/>
            <person name="Mangifesta M."/>
        </authorList>
    </citation>
    <scope>NUCLEOTIDE SEQUENCE [LARGE SCALE GENOMIC DNA]</scope>
    <source>
        <strain evidence="5 6">77</strain>
    </source>
</reference>
<dbReference type="PANTHER" id="PTHR43320">
    <property type="entry name" value="SUGAR KINASE"/>
    <property type="match status" value="1"/>
</dbReference>
<evidence type="ECO:0000256" key="2">
    <source>
        <dbReference type="ARBA" id="ARBA00022679"/>
    </source>
</evidence>
<protein>
    <submittedName>
        <fullName evidence="5">2-dehydro-3-deoxygluconokinase</fullName>
    </submittedName>
</protein>
<dbReference type="InterPro" id="IPR011611">
    <property type="entry name" value="PfkB_dom"/>
</dbReference>
<evidence type="ECO:0000256" key="3">
    <source>
        <dbReference type="ARBA" id="ARBA00022777"/>
    </source>
</evidence>
<evidence type="ECO:0000313" key="5">
    <source>
        <dbReference type="EMBL" id="PLS29838.1"/>
    </source>
</evidence>
<comment type="caution">
    <text evidence="5">The sequence shown here is derived from an EMBL/GenBank/DDBJ whole genome shotgun (WGS) entry which is preliminary data.</text>
</comment>
<feature type="domain" description="Carbohydrate kinase PfkB" evidence="4">
    <location>
        <begin position="36"/>
        <end position="314"/>
    </location>
</feature>
<dbReference type="PROSITE" id="PS00584">
    <property type="entry name" value="PFKB_KINASES_2"/>
    <property type="match status" value="1"/>
</dbReference>
<dbReference type="GO" id="GO:0016301">
    <property type="term" value="F:kinase activity"/>
    <property type="evidence" value="ECO:0007669"/>
    <property type="project" value="UniProtKB-KW"/>
</dbReference>
<dbReference type="InterPro" id="IPR052700">
    <property type="entry name" value="Carb_kinase_PfkB-like"/>
</dbReference>
<proteinExistence type="inferred from homology"/>
<keyword evidence="2" id="KW-0808">Transferase</keyword>
<dbReference type="OrthoDB" id="9808601at2"/>
<sequence length="336" mass="35694">METGNDFRVPGIRPGGVLLAGEAMGLFTAGQEGPCSSVGMFQASVAGAELNVAIGLKRLGQNPRYLTRVGDDPLGVRIRLLMEAEKLDTSLLTVDADHHTGFMMKTREHVGDPKTYYYRKGSAASTLSGDDVNRVDPAGLSLVHLTGILPPLSPSTMDAAEALVVYARRHNLFLSFDPNLRPALWMSETVMKSTLRRLAAQSDLVLPGIGEGRELFGVDDVESIGKAFIDNGARCVVVKDGPRGAYATDGKDGVYVPGFVVDHVVDTVGAGDGFAAGLLSALLEGHTIATAMERACAVGAMQTQVVSDNEGLPTITALDEFMMLHDRAPLRETVLV</sequence>
<evidence type="ECO:0000256" key="1">
    <source>
        <dbReference type="ARBA" id="ARBA00010688"/>
    </source>
</evidence>
<comment type="similarity">
    <text evidence="1">Belongs to the carbohydrate kinase PfkB family.</text>
</comment>
<organism evidence="5 6">
    <name type="scientific">Bifidobacterium parmae</name>
    <dbReference type="NCBI Taxonomy" id="361854"/>
    <lineage>
        <taxon>Bacteria</taxon>
        <taxon>Bacillati</taxon>
        <taxon>Actinomycetota</taxon>
        <taxon>Actinomycetes</taxon>
        <taxon>Bifidobacteriales</taxon>
        <taxon>Bifidobacteriaceae</taxon>
        <taxon>Bifidobacterium</taxon>
    </lineage>
</organism>
<dbReference type="InterPro" id="IPR002173">
    <property type="entry name" value="Carboh/pur_kinase_PfkB_CS"/>
</dbReference>
<name>A0A2N5J6L1_9BIFI</name>
<keyword evidence="6" id="KW-1185">Reference proteome</keyword>
<dbReference type="InterPro" id="IPR029056">
    <property type="entry name" value="Ribokinase-like"/>
</dbReference>
<dbReference type="RefSeq" id="WP_101621365.1">
    <property type="nucleotide sequence ID" value="NZ_NMWT01000001.1"/>
</dbReference>
<keyword evidence="3 5" id="KW-0418">Kinase</keyword>
<accession>A0A2N5J6L1</accession>
<dbReference type="Gene3D" id="3.40.1190.20">
    <property type="match status" value="1"/>
</dbReference>
<dbReference type="EMBL" id="NMWT01000001">
    <property type="protein sequence ID" value="PLS29838.1"/>
    <property type="molecule type" value="Genomic_DNA"/>
</dbReference>
<evidence type="ECO:0000259" key="4">
    <source>
        <dbReference type="Pfam" id="PF00294"/>
    </source>
</evidence>
<gene>
    <name evidence="5" type="ORF">Uis4E_0179</name>
</gene>
<dbReference type="Proteomes" id="UP000235034">
    <property type="component" value="Unassembled WGS sequence"/>
</dbReference>
<evidence type="ECO:0000313" key="6">
    <source>
        <dbReference type="Proteomes" id="UP000235034"/>
    </source>
</evidence>
<dbReference type="PANTHER" id="PTHR43320:SF2">
    <property type="entry name" value="2-DEHYDRO-3-DEOXYGLUCONOKINASE_2-DEHYDRO-3-DEOXYGALACTONOKINASE"/>
    <property type="match status" value="1"/>
</dbReference>
<dbReference type="CDD" id="cd01166">
    <property type="entry name" value="KdgK"/>
    <property type="match status" value="1"/>
</dbReference>
<dbReference type="Pfam" id="PF00294">
    <property type="entry name" value="PfkB"/>
    <property type="match status" value="1"/>
</dbReference>
<dbReference type="SUPFAM" id="SSF53613">
    <property type="entry name" value="Ribokinase-like"/>
    <property type="match status" value="1"/>
</dbReference>
<dbReference type="AlphaFoldDB" id="A0A2N5J6L1"/>